<protein>
    <submittedName>
        <fullName evidence="1">Uncharacterized protein</fullName>
    </submittedName>
</protein>
<proteinExistence type="predicted"/>
<sequence>MTVTNKRDDVIRHIEAACLAWRRGDDSRALAMLQQGIVHWLVQLQGETFLAAEQRGWLSATRGCILRIAVLQRRGDWERAADELDIRLLPLLRQAETDRQGDADAQ</sequence>
<name>A0A927BRQ2_9BACL</name>
<dbReference type="AlphaFoldDB" id="A0A927BRQ2"/>
<organism evidence="1 2">
    <name type="scientific">Paenibacillus sabuli</name>
    <dbReference type="NCBI Taxonomy" id="2772509"/>
    <lineage>
        <taxon>Bacteria</taxon>
        <taxon>Bacillati</taxon>
        <taxon>Bacillota</taxon>
        <taxon>Bacilli</taxon>
        <taxon>Bacillales</taxon>
        <taxon>Paenibacillaceae</taxon>
        <taxon>Paenibacillus</taxon>
    </lineage>
</organism>
<dbReference type="EMBL" id="JACXIZ010000011">
    <property type="protein sequence ID" value="MBD2844520.1"/>
    <property type="molecule type" value="Genomic_DNA"/>
</dbReference>
<accession>A0A927BRQ2</accession>
<dbReference type="Proteomes" id="UP000621560">
    <property type="component" value="Unassembled WGS sequence"/>
</dbReference>
<evidence type="ECO:0000313" key="2">
    <source>
        <dbReference type="Proteomes" id="UP000621560"/>
    </source>
</evidence>
<gene>
    <name evidence="1" type="ORF">IDH44_04900</name>
</gene>
<keyword evidence="2" id="KW-1185">Reference proteome</keyword>
<evidence type="ECO:0000313" key="1">
    <source>
        <dbReference type="EMBL" id="MBD2844520.1"/>
    </source>
</evidence>
<dbReference type="RefSeq" id="WP_190915272.1">
    <property type="nucleotide sequence ID" value="NZ_JACXIZ010000011.1"/>
</dbReference>
<reference evidence="1" key="1">
    <citation type="submission" date="2020-09" db="EMBL/GenBank/DDBJ databases">
        <title>A novel bacterium of genus Paenibacillus, isolated from South China Sea.</title>
        <authorList>
            <person name="Huang H."/>
            <person name="Mo K."/>
            <person name="Hu Y."/>
        </authorList>
    </citation>
    <scope>NUCLEOTIDE SEQUENCE</scope>
    <source>
        <strain evidence="1">IB182496</strain>
    </source>
</reference>
<comment type="caution">
    <text evidence="1">The sequence shown here is derived from an EMBL/GenBank/DDBJ whole genome shotgun (WGS) entry which is preliminary data.</text>
</comment>